<evidence type="ECO:0000256" key="1">
    <source>
        <dbReference type="ARBA" id="ARBA00002812"/>
    </source>
</evidence>
<dbReference type="EMBL" id="JAACXV010013969">
    <property type="protein sequence ID" value="KAF7271365.1"/>
    <property type="molecule type" value="Genomic_DNA"/>
</dbReference>
<reference evidence="10" key="1">
    <citation type="submission" date="2020-08" db="EMBL/GenBank/DDBJ databases">
        <title>Genome sequencing and assembly of the red palm weevil Rhynchophorus ferrugineus.</title>
        <authorList>
            <person name="Dias G.B."/>
            <person name="Bergman C.M."/>
            <person name="Manee M."/>
        </authorList>
    </citation>
    <scope>NUCLEOTIDE SEQUENCE</scope>
    <source>
        <strain evidence="10">AA-2017</strain>
        <tissue evidence="10">Whole larva</tissue>
    </source>
</reference>
<comment type="caution">
    <text evidence="10">The sequence shown here is derived from an EMBL/GenBank/DDBJ whole genome shotgun (WGS) entry which is preliminary data.</text>
</comment>
<comment type="function">
    <text evidence="1">Plays a role in mitochondrial morphogenesis.</text>
</comment>
<dbReference type="AlphaFoldDB" id="A0A834M9E8"/>
<keyword evidence="11" id="KW-1185">Reference proteome</keyword>
<keyword evidence="5" id="KW-0999">Mitochondrion inner membrane</keyword>
<evidence type="ECO:0000256" key="5">
    <source>
        <dbReference type="ARBA" id="ARBA00022792"/>
    </source>
</evidence>
<comment type="similarity">
    <text evidence="3">Belongs to the TMEM11 family.</text>
</comment>
<organism evidence="10 11">
    <name type="scientific">Rhynchophorus ferrugineus</name>
    <name type="common">Red palm weevil</name>
    <name type="synonym">Curculio ferrugineus</name>
    <dbReference type="NCBI Taxonomy" id="354439"/>
    <lineage>
        <taxon>Eukaryota</taxon>
        <taxon>Metazoa</taxon>
        <taxon>Ecdysozoa</taxon>
        <taxon>Arthropoda</taxon>
        <taxon>Hexapoda</taxon>
        <taxon>Insecta</taxon>
        <taxon>Pterygota</taxon>
        <taxon>Neoptera</taxon>
        <taxon>Endopterygota</taxon>
        <taxon>Coleoptera</taxon>
        <taxon>Polyphaga</taxon>
        <taxon>Cucujiformia</taxon>
        <taxon>Curculionidae</taxon>
        <taxon>Dryophthorinae</taxon>
        <taxon>Rhynchophorus</taxon>
    </lineage>
</organism>
<keyword evidence="7" id="KW-0496">Mitochondrion</keyword>
<evidence type="ECO:0000313" key="10">
    <source>
        <dbReference type="EMBL" id="KAF7271365.1"/>
    </source>
</evidence>
<feature type="transmembrane region" description="Helical" evidence="9">
    <location>
        <begin position="153"/>
        <end position="171"/>
    </location>
</feature>
<evidence type="ECO:0000256" key="9">
    <source>
        <dbReference type="SAM" id="Phobius"/>
    </source>
</evidence>
<evidence type="ECO:0000256" key="7">
    <source>
        <dbReference type="ARBA" id="ARBA00023128"/>
    </source>
</evidence>
<evidence type="ECO:0000313" key="11">
    <source>
        <dbReference type="Proteomes" id="UP000625711"/>
    </source>
</evidence>
<proteinExistence type="inferred from homology"/>
<accession>A0A834M9E8</accession>
<evidence type="ECO:0000256" key="4">
    <source>
        <dbReference type="ARBA" id="ARBA00022692"/>
    </source>
</evidence>
<keyword evidence="4 9" id="KW-0812">Transmembrane</keyword>
<keyword evidence="6 9" id="KW-1133">Transmembrane helix</keyword>
<name>A0A834M9E8_RHYFE</name>
<gene>
    <name evidence="10" type="ORF">GWI33_015721</name>
</gene>
<dbReference type="PANTHER" id="PTHR15099">
    <property type="entry name" value="PROTEIN PM1"/>
    <property type="match status" value="1"/>
</dbReference>
<dbReference type="Proteomes" id="UP000625711">
    <property type="component" value="Unassembled WGS sequence"/>
</dbReference>
<protein>
    <submittedName>
        <fullName evidence="10">Uncharacterized protein</fullName>
    </submittedName>
</protein>
<dbReference type="Pfam" id="PF14972">
    <property type="entry name" value="Mito_morph_reg"/>
    <property type="match status" value="1"/>
</dbReference>
<dbReference type="GO" id="GO:0007007">
    <property type="term" value="P:inner mitochondrial membrane organization"/>
    <property type="evidence" value="ECO:0007669"/>
    <property type="project" value="TreeGrafter"/>
</dbReference>
<evidence type="ECO:0000256" key="3">
    <source>
        <dbReference type="ARBA" id="ARBA00006060"/>
    </source>
</evidence>
<dbReference type="OrthoDB" id="9970856at2759"/>
<dbReference type="GO" id="GO:0005743">
    <property type="term" value="C:mitochondrial inner membrane"/>
    <property type="evidence" value="ECO:0007669"/>
    <property type="project" value="UniProtKB-SubCell"/>
</dbReference>
<evidence type="ECO:0000256" key="2">
    <source>
        <dbReference type="ARBA" id="ARBA00004448"/>
    </source>
</evidence>
<sequence length="175" mass="19312">MDGGGDRTLHSSNVAVIQEIYDGPNSQEYFAMELEKALDSCCTIIVIEPPQLGDETARWITVGNCLHKMAVITGVSSLLTGFLWPQHIIGQAPLTVFSVLCTGLYTASWQFDHCVKYQVERDARKLARLPILSALTAASPVVLVRKDDTRRKILHCTVSITAAVLCIYRLYSTAK</sequence>
<dbReference type="InterPro" id="IPR026120">
    <property type="entry name" value="TMEM11"/>
</dbReference>
<evidence type="ECO:0000256" key="8">
    <source>
        <dbReference type="ARBA" id="ARBA00023136"/>
    </source>
</evidence>
<dbReference type="PANTHER" id="PTHR15099:SF2">
    <property type="entry name" value="TRANSMEMBRANE PROTEIN 11, MITOCHONDRIAL"/>
    <property type="match status" value="1"/>
</dbReference>
<keyword evidence="8 9" id="KW-0472">Membrane</keyword>
<evidence type="ECO:0000256" key="6">
    <source>
        <dbReference type="ARBA" id="ARBA00022989"/>
    </source>
</evidence>
<comment type="subcellular location">
    <subcellularLocation>
        <location evidence="2">Mitochondrion inner membrane</location>
        <topology evidence="2">Multi-pass membrane protein</topology>
    </subcellularLocation>
</comment>